<feature type="domain" description="Phage protein Gp138 N-terminal" evidence="1">
    <location>
        <begin position="30"/>
        <end position="122"/>
    </location>
</feature>
<name>A0A9X1WWL7_9BACL</name>
<dbReference type="EMBL" id="JALIRP010000021">
    <property type="protein sequence ID" value="MCJ8015220.1"/>
    <property type="molecule type" value="Genomic_DNA"/>
</dbReference>
<gene>
    <name evidence="2" type="ORF">MUG84_26485</name>
</gene>
<keyword evidence="3" id="KW-1185">Reference proteome</keyword>
<dbReference type="Proteomes" id="UP001139347">
    <property type="component" value="Unassembled WGS sequence"/>
</dbReference>
<proteinExistence type="predicted"/>
<evidence type="ECO:0000259" key="1">
    <source>
        <dbReference type="Pfam" id="PF18352"/>
    </source>
</evidence>
<accession>A0A9X1WWL7</accession>
<sequence>MRTDPAGSMSAILNGFYEKIFSDLHVGFFCKVVSFNAGKCTADVQPLIKTTSDAPAMIQSAQVIAQRYIINGGEPQVYKPDLKQGDIVFVVCADQEIKNALTGSVAAVSTARQHDTNDAVILGVLGCSLSN</sequence>
<dbReference type="InterPro" id="IPR041599">
    <property type="entry name" value="Gp138_N"/>
</dbReference>
<evidence type="ECO:0000313" key="3">
    <source>
        <dbReference type="Proteomes" id="UP001139347"/>
    </source>
</evidence>
<organism evidence="2 3">
    <name type="scientific">Paenibacillus mangrovi</name>
    <dbReference type="NCBI Taxonomy" id="2931978"/>
    <lineage>
        <taxon>Bacteria</taxon>
        <taxon>Bacillati</taxon>
        <taxon>Bacillota</taxon>
        <taxon>Bacilli</taxon>
        <taxon>Bacillales</taxon>
        <taxon>Paenibacillaceae</taxon>
        <taxon>Paenibacillus</taxon>
    </lineage>
</organism>
<comment type="caution">
    <text evidence="2">The sequence shown here is derived from an EMBL/GenBank/DDBJ whole genome shotgun (WGS) entry which is preliminary data.</text>
</comment>
<dbReference type="InterPro" id="IPR037026">
    <property type="entry name" value="Vgr_OB-fold_dom_sf"/>
</dbReference>
<reference evidence="2" key="1">
    <citation type="submission" date="2022-04" db="EMBL/GenBank/DDBJ databases">
        <title>Paenibacillus mangrovi sp. nov., a novel endophytic bacterium isolated from bark of Kandelia candel.</title>
        <authorList>
            <person name="Tuo L."/>
        </authorList>
    </citation>
    <scope>NUCLEOTIDE SEQUENCE</scope>
    <source>
        <strain evidence="2">KQZ6P-2</strain>
    </source>
</reference>
<dbReference type="Gene3D" id="2.40.50.230">
    <property type="entry name" value="Gp5 N-terminal domain"/>
    <property type="match status" value="1"/>
</dbReference>
<dbReference type="RefSeq" id="WP_244731170.1">
    <property type="nucleotide sequence ID" value="NZ_JALIRP010000021.1"/>
</dbReference>
<protein>
    <recommendedName>
        <fullName evidence="1">Phage protein Gp138 N-terminal domain-containing protein</fullName>
    </recommendedName>
</protein>
<evidence type="ECO:0000313" key="2">
    <source>
        <dbReference type="EMBL" id="MCJ8015220.1"/>
    </source>
</evidence>
<dbReference type="AlphaFoldDB" id="A0A9X1WWL7"/>
<dbReference type="Pfam" id="PF18352">
    <property type="entry name" value="Gp138_N"/>
    <property type="match status" value="1"/>
</dbReference>